<keyword evidence="3" id="KW-0808">Transferase</keyword>
<organism evidence="7 9">
    <name type="scientific">Cucumis melo var. makuwa</name>
    <name type="common">Oriental melon</name>
    <dbReference type="NCBI Taxonomy" id="1194695"/>
    <lineage>
        <taxon>Eukaryota</taxon>
        <taxon>Viridiplantae</taxon>
        <taxon>Streptophyta</taxon>
        <taxon>Embryophyta</taxon>
        <taxon>Tracheophyta</taxon>
        <taxon>Spermatophyta</taxon>
        <taxon>Magnoliopsida</taxon>
        <taxon>eudicotyledons</taxon>
        <taxon>Gunneridae</taxon>
        <taxon>Pentapetalae</taxon>
        <taxon>rosids</taxon>
        <taxon>fabids</taxon>
        <taxon>Cucurbitales</taxon>
        <taxon>Cucurbitaceae</taxon>
        <taxon>Benincaseae</taxon>
        <taxon>Cucumis</taxon>
    </lineage>
</organism>
<dbReference type="EMBL" id="SSTD01019280">
    <property type="protein sequence ID" value="TYJ96658.1"/>
    <property type="molecule type" value="Genomic_DNA"/>
</dbReference>
<sequence>MNPKGDIIAEGHIATIFINSKFPSILSISPLSLPPPATSTSLPKLPLPSVPNVETISIPPNSVVPNRSSTQAILPSLNHSCEFQDAIASGGTISSSDFYKAASAFIHRWKLINSDFPSWSWVPYQKLRWISSDDKVDGYLSLEKICLLRPQENEQEKGGCLEETDIDGAGNNNEYLDEATLVPPPSDQEVHYYDFHILHCASYSVPVLYFRAYCCDGQQLMFEEIEKDLPSQSVDTLLNSKWTFITQEICCLMALSCGASSWLEDSYGIVERSQWQSALILEFISISAALARMTHFKGIARDLITDGGGGYRTESGAAKIDVHSF</sequence>
<evidence type="ECO:0000256" key="3">
    <source>
        <dbReference type="ARBA" id="ARBA00022679"/>
    </source>
</evidence>
<evidence type="ECO:0000256" key="2">
    <source>
        <dbReference type="ARBA" id="ARBA00021099"/>
    </source>
</evidence>
<evidence type="ECO:0000256" key="5">
    <source>
        <dbReference type="ARBA" id="ARBA00023006"/>
    </source>
</evidence>
<evidence type="ECO:0000256" key="4">
    <source>
        <dbReference type="ARBA" id="ARBA00022786"/>
    </source>
</evidence>
<comment type="caution">
    <text evidence="7">The sequence shown here is derived from an EMBL/GenBank/DDBJ whole genome shotgun (WGS) entry which is preliminary data.</text>
</comment>
<dbReference type="PANTHER" id="PTHR14957:SF1">
    <property type="entry name" value="UBIQUITIN-LIKE-CONJUGATING ENZYME ATG10"/>
    <property type="match status" value="1"/>
</dbReference>
<dbReference type="OrthoDB" id="4089664at2759"/>
<evidence type="ECO:0000256" key="1">
    <source>
        <dbReference type="ARBA" id="ARBA00005696"/>
    </source>
</evidence>
<reference evidence="9 10" key="1">
    <citation type="submission" date="2019-08" db="EMBL/GenBank/DDBJ databases">
        <title>Draft genome sequences of two oriental melons (Cucumis melo L. var makuwa).</title>
        <authorList>
            <person name="Kwon S.-Y."/>
        </authorList>
    </citation>
    <scope>NUCLEOTIDE SEQUENCE [LARGE SCALE GENOMIC DNA]</scope>
    <source>
        <strain evidence="10">cv. Chang Bougi</strain>
        <strain evidence="9">cv. SW 3</strain>
        <tissue evidence="7">Leaf</tissue>
    </source>
</reference>
<dbReference type="Pfam" id="PF03987">
    <property type="entry name" value="Autophagy_act_C"/>
    <property type="match status" value="1"/>
</dbReference>
<dbReference type="GO" id="GO:0005829">
    <property type="term" value="C:cytosol"/>
    <property type="evidence" value="ECO:0007669"/>
    <property type="project" value="TreeGrafter"/>
</dbReference>
<dbReference type="GO" id="GO:0061651">
    <property type="term" value="F:Atg12 conjugating enzyme activity"/>
    <property type="evidence" value="ECO:0007669"/>
    <property type="project" value="TreeGrafter"/>
</dbReference>
<dbReference type="STRING" id="1194695.A0A5A7SY85"/>
<keyword evidence="4" id="KW-0833">Ubl conjugation pathway</keyword>
<dbReference type="GO" id="GO:0032446">
    <property type="term" value="P:protein modification by small protein conjugation"/>
    <property type="evidence" value="ECO:0007669"/>
    <property type="project" value="TreeGrafter"/>
</dbReference>
<evidence type="ECO:0000313" key="10">
    <source>
        <dbReference type="Proteomes" id="UP000321947"/>
    </source>
</evidence>
<dbReference type="Proteomes" id="UP000321947">
    <property type="component" value="Unassembled WGS sequence"/>
</dbReference>
<gene>
    <name evidence="8" type="ORF">E5676_scaffold549G00040</name>
    <name evidence="7" type="ORF">E6C27_scaffold515G00070</name>
</gene>
<name>A0A5A7SY85_CUCMM</name>
<evidence type="ECO:0000313" key="8">
    <source>
        <dbReference type="EMBL" id="TYJ96658.1"/>
    </source>
</evidence>
<dbReference type="Proteomes" id="UP000321393">
    <property type="component" value="Unassembled WGS sequence"/>
</dbReference>
<dbReference type="InterPro" id="IPR007135">
    <property type="entry name" value="Atg3/Atg10"/>
</dbReference>
<proteinExistence type="inferred from homology"/>
<dbReference type="AlphaFoldDB" id="A0A5A7SY85"/>
<comment type="similarity">
    <text evidence="1">Belongs to the ATG10 family.</text>
</comment>
<keyword evidence="5" id="KW-0072">Autophagy</keyword>
<dbReference type="Gene3D" id="3.30.1460.50">
    <property type="match status" value="1"/>
</dbReference>
<evidence type="ECO:0000313" key="7">
    <source>
        <dbReference type="EMBL" id="KAA0034846.1"/>
    </source>
</evidence>
<dbReference type="GO" id="GO:0000045">
    <property type="term" value="P:autophagosome assembly"/>
    <property type="evidence" value="ECO:0007669"/>
    <property type="project" value="TreeGrafter"/>
</dbReference>
<protein>
    <recommendedName>
        <fullName evidence="2">Ubiquitin-like-conjugating enzyme ATG10</fullName>
    </recommendedName>
    <alternativeName>
        <fullName evidence="6">Autophagy-related protein 10</fullName>
    </alternativeName>
</protein>
<dbReference type="GO" id="GO:0000422">
    <property type="term" value="P:autophagy of mitochondrion"/>
    <property type="evidence" value="ECO:0007669"/>
    <property type="project" value="TreeGrafter"/>
</dbReference>
<evidence type="ECO:0000256" key="6">
    <source>
        <dbReference type="ARBA" id="ARBA00029833"/>
    </source>
</evidence>
<dbReference type="PANTHER" id="PTHR14957">
    <property type="entry name" value="UBIQUITIN-LIKE-CONJUGATING ENZYME ATG10"/>
    <property type="match status" value="1"/>
</dbReference>
<accession>A0A5A7SY85</accession>
<evidence type="ECO:0000313" key="9">
    <source>
        <dbReference type="Proteomes" id="UP000321393"/>
    </source>
</evidence>
<dbReference type="EMBL" id="SSTE01020357">
    <property type="protein sequence ID" value="KAA0034846.1"/>
    <property type="molecule type" value="Genomic_DNA"/>
</dbReference>